<protein>
    <submittedName>
        <fullName evidence="2">Uncharacterized protein, isoform C</fullName>
    </submittedName>
</protein>
<feature type="compositionally biased region" description="Basic and acidic residues" evidence="1">
    <location>
        <begin position="215"/>
        <end position="226"/>
    </location>
</feature>
<proteinExistence type="predicted"/>
<dbReference type="Proteomes" id="UP000002282">
    <property type="component" value="Chromosome 2R"/>
</dbReference>
<feature type="region of interest" description="Disordered" evidence="1">
    <location>
        <begin position="170"/>
        <end position="232"/>
    </location>
</feature>
<accession>A0A0R1DQK0</accession>
<evidence type="ECO:0000256" key="1">
    <source>
        <dbReference type="SAM" id="MobiDB-lite"/>
    </source>
</evidence>
<feature type="region of interest" description="Disordered" evidence="1">
    <location>
        <begin position="310"/>
        <end position="341"/>
    </location>
</feature>
<reference evidence="2 3" key="1">
    <citation type="journal article" date="2007" name="Nature">
        <title>Evolution of genes and genomes on the Drosophila phylogeny.</title>
        <authorList>
            <consortium name="Drosophila 12 Genomes Consortium"/>
            <person name="Clark A.G."/>
            <person name="Eisen M.B."/>
            <person name="Smith D.R."/>
            <person name="Bergman C.M."/>
            <person name="Oliver B."/>
            <person name="Markow T.A."/>
            <person name="Kaufman T.C."/>
            <person name="Kellis M."/>
            <person name="Gelbart W."/>
            <person name="Iyer V.N."/>
            <person name="Pollard D.A."/>
            <person name="Sackton T.B."/>
            <person name="Larracuente A.M."/>
            <person name="Singh N.D."/>
            <person name="Abad J.P."/>
            <person name="Abt D.N."/>
            <person name="Adryan B."/>
            <person name="Aguade M."/>
            <person name="Akashi H."/>
            <person name="Anderson W.W."/>
            <person name="Aquadro C.F."/>
            <person name="Ardell D.H."/>
            <person name="Arguello R."/>
            <person name="Artieri C.G."/>
            <person name="Barbash D.A."/>
            <person name="Barker D."/>
            <person name="Barsanti P."/>
            <person name="Batterham P."/>
            <person name="Batzoglou S."/>
            <person name="Begun D."/>
            <person name="Bhutkar A."/>
            <person name="Blanco E."/>
            <person name="Bosak S.A."/>
            <person name="Bradley R.K."/>
            <person name="Brand A.D."/>
            <person name="Brent M.R."/>
            <person name="Brooks A.N."/>
            <person name="Brown R.H."/>
            <person name="Butlin R.K."/>
            <person name="Caggese C."/>
            <person name="Calvi B.R."/>
            <person name="Bernardo de Carvalho A."/>
            <person name="Caspi A."/>
            <person name="Castrezana S."/>
            <person name="Celniker S.E."/>
            <person name="Chang J.L."/>
            <person name="Chapple C."/>
            <person name="Chatterji S."/>
            <person name="Chinwalla A."/>
            <person name="Civetta A."/>
            <person name="Clifton S.W."/>
            <person name="Comeron J.M."/>
            <person name="Costello J.C."/>
            <person name="Coyne J.A."/>
            <person name="Daub J."/>
            <person name="David R.G."/>
            <person name="Delcher A.L."/>
            <person name="Delehaunty K."/>
            <person name="Do C.B."/>
            <person name="Ebling H."/>
            <person name="Edwards K."/>
            <person name="Eickbush T."/>
            <person name="Evans J.D."/>
            <person name="Filipski A."/>
            <person name="Findeiss S."/>
            <person name="Freyhult E."/>
            <person name="Fulton L."/>
            <person name="Fulton R."/>
            <person name="Garcia A.C."/>
            <person name="Gardiner A."/>
            <person name="Garfield D.A."/>
            <person name="Garvin B.E."/>
            <person name="Gibson G."/>
            <person name="Gilbert D."/>
            <person name="Gnerre S."/>
            <person name="Godfrey J."/>
            <person name="Good R."/>
            <person name="Gotea V."/>
            <person name="Gravely B."/>
            <person name="Greenberg A.J."/>
            <person name="Griffiths-Jones S."/>
            <person name="Gross S."/>
            <person name="Guigo R."/>
            <person name="Gustafson E.A."/>
            <person name="Haerty W."/>
            <person name="Hahn M.W."/>
            <person name="Halligan D.L."/>
            <person name="Halpern A.L."/>
            <person name="Halter G.M."/>
            <person name="Han M.V."/>
            <person name="Heger A."/>
            <person name="Hillier L."/>
            <person name="Hinrichs A.S."/>
            <person name="Holmes I."/>
            <person name="Hoskins R.A."/>
            <person name="Hubisz M.J."/>
            <person name="Hultmark D."/>
            <person name="Huntley M.A."/>
            <person name="Jaffe D.B."/>
            <person name="Jagadeeshan S."/>
            <person name="Jeck W.R."/>
            <person name="Johnson J."/>
            <person name="Jones C.D."/>
            <person name="Jordan W.C."/>
            <person name="Karpen G.H."/>
            <person name="Kataoka E."/>
            <person name="Keightley P.D."/>
            <person name="Kheradpour P."/>
            <person name="Kirkness E.F."/>
            <person name="Koerich L.B."/>
            <person name="Kristiansen K."/>
            <person name="Kudrna D."/>
            <person name="Kulathinal R.J."/>
            <person name="Kumar S."/>
            <person name="Kwok R."/>
            <person name="Lander E."/>
            <person name="Langley C.H."/>
            <person name="Lapoint R."/>
            <person name="Lazzaro B.P."/>
            <person name="Lee S.J."/>
            <person name="Levesque L."/>
            <person name="Li R."/>
            <person name="Lin C.F."/>
            <person name="Lin M.F."/>
            <person name="Lindblad-Toh K."/>
            <person name="Llopart A."/>
            <person name="Long M."/>
            <person name="Low L."/>
            <person name="Lozovsky E."/>
            <person name="Lu J."/>
            <person name="Luo M."/>
            <person name="Machado C.A."/>
            <person name="Makalowski W."/>
            <person name="Marzo M."/>
            <person name="Matsuda M."/>
            <person name="Matzkin L."/>
            <person name="McAllister B."/>
            <person name="McBride C.S."/>
            <person name="McKernan B."/>
            <person name="McKernan K."/>
            <person name="Mendez-Lago M."/>
            <person name="Minx P."/>
            <person name="Mollenhauer M.U."/>
            <person name="Montooth K."/>
            <person name="Mount S.M."/>
            <person name="Mu X."/>
            <person name="Myers E."/>
            <person name="Negre B."/>
            <person name="Newfeld S."/>
            <person name="Nielsen R."/>
            <person name="Noor M.A."/>
            <person name="O'Grady P."/>
            <person name="Pachter L."/>
            <person name="Papaceit M."/>
            <person name="Parisi M.J."/>
            <person name="Parisi M."/>
            <person name="Parts L."/>
            <person name="Pedersen J.S."/>
            <person name="Pesole G."/>
            <person name="Phillippy A.M."/>
            <person name="Ponting C.P."/>
            <person name="Pop M."/>
            <person name="Porcelli D."/>
            <person name="Powell J.R."/>
            <person name="Prohaska S."/>
            <person name="Pruitt K."/>
            <person name="Puig M."/>
            <person name="Quesneville H."/>
            <person name="Ram K.R."/>
            <person name="Rand D."/>
            <person name="Rasmussen M.D."/>
            <person name="Reed L.K."/>
            <person name="Reenan R."/>
            <person name="Reily A."/>
            <person name="Remington K.A."/>
            <person name="Rieger T.T."/>
            <person name="Ritchie M.G."/>
            <person name="Robin C."/>
            <person name="Rogers Y.H."/>
            <person name="Rohde C."/>
            <person name="Rozas J."/>
            <person name="Rubenfield M.J."/>
            <person name="Ruiz A."/>
            <person name="Russo S."/>
            <person name="Salzberg S.L."/>
            <person name="Sanchez-Gracia A."/>
            <person name="Saranga D.J."/>
            <person name="Sato H."/>
            <person name="Schaeffer S.W."/>
            <person name="Schatz M.C."/>
            <person name="Schlenke T."/>
            <person name="Schwartz R."/>
            <person name="Segarra C."/>
            <person name="Singh R.S."/>
            <person name="Sirot L."/>
            <person name="Sirota M."/>
            <person name="Sisneros N.B."/>
            <person name="Smith C.D."/>
            <person name="Smith T.F."/>
            <person name="Spieth J."/>
            <person name="Stage D.E."/>
            <person name="Stark A."/>
            <person name="Stephan W."/>
            <person name="Strausberg R.L."/>
            <person name="Strempel S."/>
            <person name="Sturgill D."/>
            <person name="Sutton G."/>
            <person name="Sutton G.G."/>
            <person name="Tao W."/>
            <person name="Teichmann S."/>
            <person name="Tobari Y.N."/>
            <person name="Tomimura Y."/>
            <person name="Tsolas J.M."/>
            <person name="Valente V.L."/>
            <person name="Venter E."/>
            <person name="Venter J.C."/>
            <person name="Vicario S."/>
            <person name="Vieira F.G."/>
            <person name="Vilella A.J."/>
            <person name="Villasante A."/>
            <person name="Walenz B."/>
            <person name="Wang J."/>
            <person name="Wasserman M."/>
            <person name="Watts T."/>
            <person name="Wilson D."/>
            <person name="Wilson R.K."/>
            <person name="Wing R.A."/>
            <person name="Wolfner M.F."/>
            <person name="Wong A."/>
            <person name="Wong G.K."/>
            <person name="Wu C.I."/>
            <person name="Wu G."/>
            <person name="Yamamoto D."/>
            <person name="Yang H.P."/>
            <person name="Yang S.P."/>
            <person name="Yorke J.A."/>
            <person name="Yoshida K."/>
            <person name="Zdobnov E."/>
            <person name="Zhang P."/>
            <person name="Zhang Y."/>
            <person name="Zimin A.V."/>
            <person name="Baldwin J."/>
            <person name="Abdouelleil A."/>
            <person name="Abdulkadir J."/>
            <person name="Abebe A."/>
            <person name="Abera B."/>
            <person name="Abreu J."/>
            <person name="Acer S.C."/>
            <person name="Aftuck L."/>
            <person name="Alexander A."/>
            <person name="An P."/>
            <person name="Anderson E."/>
            <person name="Anderson S."/>
            <person name="Arachi H."/>
            <person name="Azer M."/>
            <person name="Bachantsang P."/>
            <person name="Barry A."/>
            <person name="Bayul T."/>
            <person name="Berlin A."/>
            <person name="Bessette D."/>
            <person name="Bloom T."/>
            <person name="Blye J."/>
            <person name="Boguslavskiy L."/>
            <person name="Bonnet C."/>
            <person name="Boukhgalter B."/>
            <person name="Bourzgui I."/>
            <person name="Brown A."/>
            <person name="Cahill P."/>
            <person name="Channer S."/>
            <person name="Cheshatsang Y."/>
            <person name="Chuda L."/>
            <person name="Citroen M."/>
            <person name="Collymore A."/>
            <person name="Cooke P."/>
            <person name="Costello M."/>
            <person name="D'Aco K."/>
            <person name="Daza R."/>
            <person name="De Haan G."/>
            <person name="DeGray S."/>
            <person name="DeMaso C."/>
            <person name="Dhargay N."/>
            <person name="Dooley K."/>
            <person name="Dooley E."/>
            <person name="Doricent M."/>
            <person name="Dorje P."/>
            <person name="Dorjee K."/>
            <person name="Dupes A."/>
            <person name="Elong R."/>
            <person name="Falk J."/>
            <person name="Farina A."/>
            <person name="Faro S."/>
            <person name="Ferguson D."/>
            <person name="Fisher S."/>
            <person name="Foley C.D."/>
            <person name="Franke A."/>
            <person name="Friedrich D."/>
            <person name="Gadbois L."/>
            <person name="Gearin G."/>
            <person name="Gearin C.R."/>
            <person name="Giannoukos G."/>
            <person name="Goode T."/>
            <person name="Graham J."/>
            <person name="Grandbois E."/>
            <person name="Grewal S."/>
            <person name="Gyaltsen K."/>
            <person name="Hafez N."/>
            <person name="Hagos B."/>
            <person name="Hall J."/>
            <person name="Henson C."/>
            <person name="Hollinger A."/>
            <person name="Honan T."/>
            <person name="Huard M.D."/>
            <person name="Hughes L."/>
            <person name="Hurhula B."/>
            <person name="Husby M.E."/>
            <person name="Kamat A."/>
            <person name="Kanga B."/>
            <person name="Kashin S."/>
            <person name="Khazanovich D."/>
            <person name="Kisner P."/>
            <person name="Lance K."/>
            <person name="Lara M."/>
            <person name="Lee W."/>
            <person name="Lennon N."/>
            <person name="Letendre F."/>
            <person name="LeVine R."/>
            <person name="Lipovsky A."/>
            <person name="Liu X."/>
            <person name="Liu J."/>
            <person name="Liu S."/>
            <person name="Lokyitsang T."/>
            <person name="Lokyitsang Y."/>
            <person name="Lubonja R."/>
            <person name="Lui A."/>
            <person name="MacDonald P."/>
            <person name="Magnisalis V."/>
            <person name="Maru K."/>
            <person name="Matthews C."/>
            <person name="McCusker W."/>
            <person name="McDonough S."/>
            <person name="Mehta T."/>
            <person name="Meldrim J."/>
            <person name="Meneus L."/>
            <person name="Mihai O."/>
            <person name="Mihalev A."/>
            <person name="Mihova T."/>
            <person name="Mittelman R."/>
            <person name="Mlenga V."/>
            <person name="Montmayeur A."/>
            <person name="Mulrain L."/>
            <person name="Navidi A."/>
            <person name="Naylor J."/>
            <person name="Negash T."/>
            <person name="Nguyen T."/>
            <person name="Nguyen N."/>
            <person name="Nicol R."/>
            <person name="Norbu C."/>
            <person name="Norbu N."/>
            <person name="Novod N."/>
            <person name="O'Neill B."/>
            <person name="Osman S."/>
            <person name="Markiewicz E."/>
            <person name="Oyono O.L."/>
            <person name="Patti C."/>
            <person name="Phunkhang P."/>
            <person name="Pierre F."/>
            <person name="Priest M."/>
            <person name="Raghuraman S."/>
            <person name="Rege F."/>
            <person name="Reyes R."/>
            <person name="Rise C."/>
            <person name="Rogov P."/>
            <person name="Ross K."/>
            <person name="Ryan E."/>
            <person name="Settipalli S."/>
            <person name="Shea T."/>
            <person name="Sherpa N."/>
            <person name="Shi L."/>
            <person name="Shih D."/>
            <person name="Sparrow T."/>
            <person name="Spaulding J."/>
            <person name="Stalker J."/>
            <person name="Stange-Thomann N."/>
            <person name="Stavropoulos S."/>
            <person name="Stone C."/>
            <person name="Strader C."/>
            <person name="Tesfaye S."/>
            <person name="Thomson T."/>
            <person name="Thoulutsang Y."/>
            <person name="Thoulutsang D."/>
            <person name="Topham K."/>
            <person name="Topping I."/>
            <person name="Tsamla T."/>
            <person name="Vassiliev H."/>
            <person name="Vo A."/>
            <person name="Wangchuk T."/>
            <person name="Wangdi T."/>
            <person name="Weiand M."/>
            <person name="Wilkinson J."/>
            <person name="Wilson A."/>
            <person name="Yadav S."/>
            <person name="Young G."/>
            <person name="Yu Q."/>
            <person name="Zembek L."/>
            <person name="Zhong D."/>
            <person name="Zimmer A."/>
            <person name="Zwirko Z."/>
            <person name="Jaffe D.B."/>
            <person name="Alvarez P."/>
            <person name="Brockman W."/>
            <person name="Butler J."/>
            <person name="Chin C."/>
            <person name="Gnerre S."/>
            <person name="Grabherr M."/>
            <person name="Kleber M."/>
            <person name="Mauceli E."/>
            <person name="MacCallum I."/>
        </authorList>
    </citation>
    <scope>NUCLEOTIDE SEQUENCE [LARGE SCALE GENOMIC DNA]</scope>
    <source>
        <strain evidence="3">Tai18E2 / Tucson 14021-0261.01</strain>
    </source>
</reference>
<sequence>MLSLRNGIFAGNLLGSGFCLQRFATCACRSSRKPRAGNSPKNPFKQLNNDSEEQKRISVLMKLGCQCPQKSQKERWFSTNQRIILALATALNRPPDLVSDFLHTLTLQNFAKILYPAGTLGPSCKVPYVNCFACENFMRIFDTHGNVRSRFNQDSLLLLMRTVQTVLKQSPHKELRATDAGFSGQRGTTKRDSRARRAGIDRDSIAHQNGRRRLKNSEARASEKRSYLNTGLEQRPVEDPGYVFGSSLESAGLDVMYTPDWALEDSFILERTRRLAKLLFQPSSHTSIAKRISDSYYERVKASASKALHKSYLPRGSRKRKKASDSEAVPKQSTNRQYYGDPLPVLLHEPFNREKPWTWLRRHPHQMRMDGTGKVTQGSIRRYRRDTIEQLMQTAKERSSVITVISMGDDNAAAKAQPMFGQKASRN</sequence>
<dbReference type="EMBL" id="CM000158">
    <property type="protein sequence ID" value="KRJ98781.1"/>
    <property type="molecule type" value="Genomic_DNA"/>
</dbReference>
<dbReference type="Pfam" id="PF16008">
    <property type="entry name" value="DUF4778"/>
    <property type="match status" value="1"/>
</dbReference>
<keyword evidence="3" id="KW-1185">Reference proteome</keyword>
<dbReference type="AlphaFoldDB" id="A0A0R1DQK0"/>
<name>A0A0R1DQK0_DROYA</name>
<reference evidence="2 3" key="2">
    <citation type="journal article" date="2007" name="PLoS Biol.">
        <title>Principles of genome evolution in the Drosophila melanogaster species group.</title>
        <authorList>
            <person name="Ranz J.M."/>
            <person name="Maurin D."/>
            <person name="Chan Y.S."/>
            <person name="von Grotthuss M."/>
            <person name="Hillier L.W."/>
            <person name="Roote J."/>
            <person name="Ashburner M."/>
            <person name="Bergman C.M."/>
        </authorList>
    </citation>
    <scope>NUCLEOTIDE SEQUENCE [LARGE SCALE GENOMIC DNA]</scope>
    <source>
        <strain evidence="3">Tai18E2 / Tucson 14021-0261.01</strain>
    </source>
</reference>
<gene>
    <name evidence="2" type="primary">Dyak\GE12976</name>
    <name evidence="2" type="synonym">dyak_GLEANR_13225</name>
    <name evidence="2" type="synonym">GE12976</name>
    <name evidence="2" type="ORF">Dyak_GE12976</name>
</gene>
<evidence type="ECO:0000313" key="3">
    <source>
        <dbReference type="Proteomes" id="UP000002282"/>
    </source>
</evidence>
<dbReference type="InterPro" id="IPR031958">
    <property type="entry name" value="DUF4778"/>
</dbReference>
<evidence type="ECO:0000313" key="2">
    <source>
        <dbReference type="EMBL" id="KRJ98781.1"/>
    </source>
</evidence>
<organism evidence="2 3">
    <name type="scientific">Drosophila yakuba</name>
    <name type="common">Fruit fly</name>
    <dbReference type="NCBI Taxonomy" id="7245"/>
    <lineage>
        <taxon>Eukaryota</taxon>
        <taxon>Metazoa</taxon>
        <taxon>Ecdysozoa</taxon>
        <taxon>Arthropoda</taxon>
        <taxon>Hexapoda</taxon>
        <taxon>Insecta</taxon>
        <taxon>Pterygota</taxon>
        <taxon>Neoptera</taxon>
        <taxon>Endopterygota</taxon>
        <taxon>Diptera</taxon>
        <taxon>Brachycera</taxon>
        <taxon>Muscomorpha</taxon>
        <taxon>Ephydroidea</taxon>
        <taxon>Drosophilidae</taxon>
        <taxon>Drosophila</taxon>
        <taxon>Sophophora</taxon>
    </lineage>
</organism>
<dbReference type="KEGG" id="dya:Dyak_GE12976"/>
<dbReference type="OrthoDB" id="7864211at2759"/>